<name>A0AAE0W2W3_9BIVA</name>
<keyword evidence="2" id="KW-1185">Reference proteome</keyword>
<sequence>MSRNVKVNRKLQKKLVDFKPMTEALLSKQPYISAASQEDLIKLSEKRPRSILEEEQK</sequence>
<reference evidence="1" key="2">
    <citation type="journal article" date="2021" name="Genome Biol. Evol.">
        <title>Developing a high-quality reference genome for a parasitic bivalve with doubly uniparental inheritance (Bivalvia: Unionida).</title>
        <authorList>
            <person name="Smith C.H."/>
        </authorList>
    </citation>
    <scope>NUCLEOTIDE SEQUENCE</scope>
    <source>
        <strain evidence="1">CHS0354</strain>
        <tissue evidence="1">Mantle</tissue>
    </source>
</reference>
<feature type="non-terminal residue" evidence="1">
    <location>
        <position position="57"/>
    </location>
</feature>
<evidence type="ECO:0000313" key="1">
    <source>
        <dbReference type="EMBL" id="KAK3600073.1"/>
    </source>
</evidence>
<dbReference type="AlphaFoldDB" id="A0AAE0W2W3"/>
<gene>
    <name evidence="1" type="ORF">CHS0354_036031</name>
</gene>
<reference evidence="1" key="1">
    <citation type="journal article" date="2021" name="Genome Biol. Evol.">
        <title>A High-Quality Reference Genome for a Parasitic Bivalve with Doubly Uniparental Inheritance (Bivalvia: Unionida).</title>
        <authorList>
            <person name="Smith C.H."/>
        </authorList>
    </citation>
    <scope>NUCLEOTIDE SEQUENCE</scope>
    <source>
        <strain evidence="1">CHS0354</strain>
    </source>
</reference>
<dbReference type="Proteomes" id="UP001195483">
    <property type="component" value="Unassembled WGS sequence"/>
</dbReference>
<protein>
    <submittedName>
        <fullName evidence="1">Uncharacterized protein</fullName>
    </submittedName>
</protein>
<proteinExistence type="predicted"/>
<comment type="caution">
    <text evidence="1">The sequence shown here is derived from an EMBL/GenBank/DDBJ whole genome shotgun (WGS) entry which is preliminary data.</text>
</comment>
<reference evidence="1" key="3">
    <citation type="submission" date="2023-05" db="EMBL/GenBank/DDBJ databases">
        <authorList>
            <person name="Smith C.H."/>
        </authorList>
    </citation>
    <scope>NUCLEOTIDE SEQUENCE</scope>
    <source>
        <strain evidence="1">CHS0354</strain>
        <tissue evidence="1">Mantle</tissue>
    </source>
</reference>
<evidence type="ECO:0000313" key="2">
    <source>
        <dbReference type="Proteomes" id="UP001195483"/>
    </source>
</evidence>
<accession>A0AAE0W2W3</accession>
<organism evidence="1 2">
    <name type="scientific">Potamilus streckersoni</name>
    <dbReference type="NCBI Taxonomy" id="2493646"/>
    <lineage>
        <taxon>Eukaryota</taxon>
        <taxon>Metazoa</taxon>
        <taxon>Spiralia</taxon>
        <taxon>Lophotrochozoa</taxon>
        <taxon>Mollusca</taxon>
        <taxon>Bivalvia</taxon>
        <taxon>Autobranchia</taxon>
        <taxon>Heteroconchia</taxon>
        <taxon>Palaeoheterodonta</taxon>
        <taxon>Unionida</taxon>
        <taxon>Unionoidea</taxon>
        <taxon>Unionidae</taxon>
        <taxon>Ambleminae</taxon>
        <taxon>Lampsilini</taxon>
        <taxon>Potamilus</taxon>
    </lineage>
</organism>
<dbReference type="EMBL" id="JAEAOA010002110">
    <property type="protein sequence ID" value="KAK3600073.1"/>
    <property type="molecule type" value="Genomic_DNA"/>
</dbReference>